<keyword evidence="3" id="KW-1185">Reference proteome</keyword>
<organism evidence="2 3">
    <name type="scientific">Clostridium sardiniense</name>
    <name type="common">Clostridium absonum</name>
    <dbReference type="NCBI Taxonomy" id="29369"/>
    <lineage>
        <taxon>Bacteria</taxon>
        <taxon>Bacillati</taxon>
        <taxon>Bacillota</taxon>
        <taxon>Clostridia</taxon>
        <taxon>Eubacteriales</taxon>
        <taxon>Clostridiaceae</taxon>
        <taxon>Clostridium</taxon>
    </lineage>
</organism>
<comment type="caution">
    <text evidence="2">The sequence shown here is derived from an EMBL/GenBank/DDBJ whole genome shotgun (WGS) entry which is preliminary data.</text>
</comment>
<accession>A0ABS7L184</accession>
<dbReference type="Gene3D" id="3.30.70.20">
    <property type="match status" value="1"/>
</dbReference>
<gene>
    <name evidence="2" type="ORF">K5V21_15320</name>
</gene>
<dbReference type="Proteomes" id="UP001299068">
    <property type="component" value="Unassembled WGS sequence"/>
</dbReference>
<evidence type="ECO:0000313" key="3">
    <source>
        <dbReference type="Proteomes" id="UP001299068"/>
    </source>
</evidence>
<dbReference type="EMBL" id="JAIKTU010000013">
    <property type="protein sequence ID" value="MBY0756818.1"/>
    <property type="molecule type" value="Genomic_DNA"/>
</dbReference>
<dbReference type="RefSeq" id="WP_221862032.1">
    <property type="nucleotide sequence ID" value="NZ_JAIKTU010000013.1"/>
</dbReference>
<dbReference type="Gene3D" id="3.40.950.10">
    <property type="entry name" value="Fe-only Hydrogenase (Larger Subunit), Chain L, domain 3"/>
    <property type="match status" value="1"/>
</dbReference>
<dbReference type="SUPFAM" id="SSF54862">
    <property type="entry name" value="4Fe-4S ferredoxins"/>
    <property type="match status" value="1"/>
</dbReference>
<reference evidence="2 3" key="1">
    <citation type="journal article" date="2021" name="Cell Host Microbe">
        <title>in vivo commensal control of Clostridioides difficile virulence.</title>
        <authorList>
            <person name="Girinathan B.P."/>
            <person name="Dibenedetto N."/>
            <person name="Worley J.N."/>
            <person name="Peltier J."/>
            <person name="Arrieta-Ortiz M.L."/>
            <person name="Rupa Christinal Immanuel S."/>
            <person name="Lavin R."/>
            <person name="Delaney M.L."/>
            <person name="Cummins C."/>
            <person name="Hoffmann M."/>
            <person name="Luo Y."/>
            <person name="Gonzalez-Escalona N."/>
            <person name="Allard M."/>
            <person name="Onderdonk A.B."/>
            <person name="Gerber G.K."/>
            <person name="Sonenshein A.L."/>
            <person name="Baliga N."/>
            <person name="Dupuy B."/>
            <person name="Bry L."/>
        </authorList>
    </citation>
    <scope>NUCLEOTIDE SEQUENCE [LARGE SCALE GENOMIC DNA]</scope>
    <source>
        <strain evidence="2 3">DSM 599</strain>
    </source>
</reference>
<dbReference type="PROSITE" id="PS51379">
    <property type="entry name" value="4FE4S_FER_2"/>
    <property type="match status" value="1"/>
</dbReference>
<dbReference type="SUPFAM" id="SSF53920">
    <property type="entry name" value="Fe-only hydrogenase"/>
    <property type="match status" value="1"/>
</dbReference>
<proteinExistence type="predicted"/>
<name>A0ABS7L184_CLOSR</name>
<protein>
    <submittedName>
        <fullName evidence="2">Iron hydrogenase</fullName>
    </submittedName>
</protein>
<dbReference type="InterPro" id="IPR017896">
    <property type="entry name" value="4Fe4S_Fe-S-bd"/>
</dbReference>
<dbReference type="InterPro" id="IPR004108">
    <property type="entry name" value="Fe_hydrogenase_lsu_C"/>
</dbReference>
<evidence type="ECO:0000259" key="1">
    <source>
        <dbReference type="PROSITE" id="PS51379"/>
    </source>
</evidence>
<feature type="domain" description="4Fe-4S ferredoxin-type" evidence="1">
    <location>
        <begin position="111"/>
        <end position="141"/>
    </location>
</feature>
<dbReference type="InterPro" id="IPR009016">
    <property type="entry name" value="Fe_hydrogenase"/>
</dbReference>
<evidence type="ECO:0000313" key="2">
    <source>
        <dbReference type="EMBL" id="MBY0756818.1"/>
    </source>
</evidence>
<dbReference type="InterPro" id="IPR050340">
    <property type="entry name" value="Cytosolic_Fe-S_CAF"/>
</dbReference>
<sequence>MHKKYNDILTKLISSYYNNTFDEEINNIIKSEEYSEEEIKSIISSLCGVSVKSDGDYIYNLKKAITDYSVKNKLVEKISKCSSSCHTGNDGKTACQRSCPFDAILKDPISSNTYINTDLCTDCGVCVTTCHDGRYLDKIELIPLLDLLKNNTKVIAAVAPAIIGQFGDTITMDQLRTAFIKMGFTDMIEVAFAADMLTIKEAFEFNHHVKSTDDLLITSCCCPMWIGMIKGVYNDLVKHVTPSVSPMIAAARVIKTLNEDVKVVFIGPCIAKKAEAREKDLIGDVDLVLTFEELQGLFNTLNIKPASLPETISGEYTSRGGRIYARANGVTTAISEAVSELFPEKSNLFIGKNASGVKECKALLNEVIGSSCDYNFIEGMGCVGGCVGGPKRIIAVEEGTKSVTDFAYSSPIKIATHSDILVDLFKRLGIENFEDLLDAEKTKIFHRTF</sequence>
<dbReference type="PANTHER" id="PTHR11615">
    <property type="entry name" value="NITRATE, FORMATE, IRON DEHYDROGENASE"/>
    <property type="match status" value="1"/>
</dbReference>
<dbReference type="Pfam" id="PF02906">
    <property type="entry name" value="Fe_hyd_lg_C"/>
    <property type="match status" value="1"/>
</dbReference>